<dbReference type="Pfam" id="PF07398">
    <property type="entry name" value="MDMPI_C"/>
    <property type="match status" value="1"/>
</dbReference>
<dbReference type="InterPro" id="IPR010872">
    <property type="entry name" value="MDMPI_C-term_domain"/>
</dbReference>
<dbReference type="Proteomes" id="UP000250434">
    <property type="component" value="Chromosome"/>
</dbReference>
<dbReference type="OrthoDB" id="3671213at2"/>
<protein>
    <recommendedName>
        <fullName evidence="5">Mycothiol-dependent maleylpyruvate isomerase metal-binding domain-containing protein</fullName>
    </recommendedName>
</protein>
<dbReference type="GO" id="GO:0046872">
    <property type="term" value="F:metal ion binding"/>
    <property type="evidence" value="ECO:0007669"/>
    <property type="project" value="InterPro"/>
</dbReference>
<dbReference type="Pfam" id="PF11716">
    <property type="entry name" value="MDMPI_N"/>
    <property type="match status" value="1"/>
</dbReference>
<proteinExistence type="predicted"/>
<evidence type="ECO:0008006" key="5">
    <source>
        <dbReference type="Google" id="ProtNLM"/>
    </source>
</evidence>
<gene>
    <name evidence="3" type="ORF">A4R43_17000</name>
</gene>
<dbReference type="KEGG" id="aab:A4R43_17000"/>
<dbReference type="InterPro" id="IPR024344">
    <property type="entry name" value="MDMPI_metal-binding"/>
</dbReference>
<dbReference type="PANTHER" id="PTHR40758:SF1">
    <property type="entry name" value="CONSERVED PROTEIN"/>
    <property type="match status" value="1"/>
</dbReference>
<accession>A0A344L7I9</accession>
<dbReference type="PANTHER" id="PTHR40758">
    <property type="entry name" value="CONSERVED PROTEIN"/>
    <property type="match status" value="1"/>
</dbReference>
<feature type="domain" description="MDMPI C-terminal" evidence="1">
    <location>
        <begin position="147"/>
        <end position="239"/>
    </location>
</feature>
<dbReference type="InterPro" id="IPR034660">
    <property type="entry name" value="DinB/YfiT-like"/>
</dbReference>
<evidence type="ECO:0000259" key="1">
    <source>
        <dbReference type="Pfam" id="PF07398"/>
    </source>
</evidence>
<evidence type="ECO:0000313" key="3">
    <source>
        <dbReference type="EMBL" id="AXB44013.1"/>
    </source>
</evidence>
<feature type="domain" description="Mycothiol-dependent maleylpyruvate isomerase metal-binding" evidence="2">
    <location>
        <begin position="23"/>
        <end position="134"/>
    </location>
</feature>
<name>A0A344L7I9_9PSEU</name>
<dbReference type="GO" id="GO:0005886">
    <property type="term" value="C:plasma membrane"/>
    <property type="evidence" value="ECO:0007669"/>
    <property type="project" value="TreeGrafter"/>
</dbReference>
<reference evidence="3 4" key="1">
    <citation type="submission" date="2016-04" db="EMBL/GenBank/DDBJ databases">
        <title>Complete genome sequence and analysis of deep-sea sediment isolate, Amycolatopsis sp. WP1.</title>
        <authorList>
            <person name="Wang H."/>
            <person name="Chen S."/>
            <person name="Wu Q."/>
        </authorList>
    </citation>
    <scope>NUCLEOTIDE SEQUENCE [LARGE SCALE GENOMIC DNA]</scope>
    <source>
        <strain evidence="3 4">WP1</strain>
    </source>
</reference>
<dbReference type="EMBL" id="CP015163">
    <property type="protein sequence ID" value="AXB44013.1"/>
    <property type="molecule type" value="Genomic_DNA"/>
</dbReference>
<sequence length="254" mass="28215">MWAHDLVDPGRLLDVIATEGESLSELARTTAPEAPVPACPGFTTDGLLRHVGSVCRVVTARLAGGEPPAHWQREPDAEQTTEEYLRTGLRELHARLVAHPPGEWASTWSPEDESYLFWRRRMAHEVTVHRVDLEEAAGRERGHIGEDVALDGVDEVLRVWFAHRLFQLGLSGTREGSVAVRTGDHSWFARAGPGETHAWRCTEEEADRADAQVTGPPVVVYLWLWGRLPNGAVEQSGDFDAIAQLWALLRLATR</sequence>
<dbReference type="NCBIfam" id="TIGR03083">
    <property type="entry name" value="maleylpyruvate isomerase family mycothiol-dependent enzyme"/>
    <property type="match status" value="1"/>
</dbReference>
<dbReference type="SUPFAM" id="SSF109854">
    <property type="entry name" value="DinB/YfiT-like putative metalloenzymes"/>
    <property type="match status" value="1"/>
</dbReference>
<dbReference type="InterPro" id="IPR017517">
    <property type="entry name" value="Maleyloyr_isom"/>
</dbReference>
<keyword evidence="4" id="KW-1185">Reference proteome</keyword>
<dbReference type="RefSeq" id="WP_113693251.1">
    <property type="nucleotide sequence ID" value="NZ_CP015163.1"/>
</dbReference>
<dbReference type="AlphaFoldDB" id="A0A344L7I9"/>
<organism evidence="3 4">
    <name type="scientific">Amycolatopsis albispora</name>
    <dbReference type="NCBI Taxonomy" id="1804986"/>
    <lineage>
        <taxon>Bacteria</taxon>
        <taxon>Bacillati</taxon>
        <taxon>Actinomycetota</taxon>
        <taxon>Actinomycetes</taxon>
        <taxon>Pseudonocardiales</taxon>
        <taxon>Pseudonocardiaceae</taxon>
        <taxon>Amycolatopsis</taxon>
    </lineage>
</organism>
<evidence type="ECO:0000259" key="2">
    <source>
        <dbReference type="Pfam" id="PF11716"/>
    </source>
</evidence>
<evidence type="ECO:0000313" key="4">
    <source>
        <dbReference type="Proteomes" id="UP000250434"/>
    </source>
</evidence>